<dbReference type="EMBL" id="GBXM01013352">
    <property type="protein sequence ID" value="JAH95225.1"/>
    <property type="molecule type" value="Transcribed_RNA"/>
</dbReference>
<reference evidence="2" key="2">
    <citation type="journal article" date="2015" name="Fish Shellfish Immunol.">
        <title>Early steps in the European eel (Anguilla anguilla)-Vibrio vulnificus interaction in the gills: Role of the RtxA13 toxin.</title>
        <authorList>
            <person name="Callol A."/>
            <person name="Pajuelo D."/>
            <person name="Ebbesson L."/>
            <person name="Teles M."/>
            <person name="MacKenzie S."/>
            <person name="Amaro C."/>
        </authorList>
    </citation>
    <scope>NUCLEOTIDE SEQUENCE</scope>
</reference>
<sequence>MQNSGGGGQHRRGRCSGEKGINKAQQGHRQNRFLPPGTPCLGSFQTPVPLSLILSHPLVFFSV</sequence>
<name>A0A0E9X036_ANGAN</name>
<feature type="region of interest" description="Disordered" evidence="1">
    <location>
        <begin position="1"/>
        <end position="38"/>
    </location>
</feature>
<accession>A0A0E9X036</accession>
<dbReference type="AlphaFoldDB" id="A0A0E9X036"/>
<reference evidence="2" key="1">
    <citation type="submission" date="2014-11" db="EMBL/GenBank/DDBJ databases">
        <authorList>
            <person name="Amaro Gonzalez C."/>
        </authorList>
    </citation>
    <scope>NUCLEOTIDE SEQUENCE</scope>
</reference>
<evidence type="ECO:0000313" key="2">
    <source>
        <dbReference type="EMBL" id="JAH95225.1"/>
    </source>
</evidence>
<evidence type="ECO:0000256" key="1">
    <source>
        <dbReference type="SAM" id="MobiDB-lite"/>
    </source>
</evidence>
<protein>
    <submittedName>
        <fullName evidence="2">Uncharacterized protein</fullName>
    </submittedName>
</protein>
<proteinExistence type="predicted"/>
<organism evidence="2">
    <name type="scientific">Anguilla anguilla</name>
    <name type="common">European freshwater eel</name>
    <name type="synonym">Muraena anguilla</name>
    <dbReference type="NCBI Taxonomy" id="7936"/>
    <lineage>
        <taxon>Eukaryota</taxon>
        <taxon>Metazoa</taxon>
        <taxon>Chordata</taxon>
        <taxon>Craniata</taxon>
        <taxon>Vertebrata</taxon>
        <taxon>Euteleostomi</taxon>
        <taxon>Actinopterygii</taxon>
        <taxon>Neopterygii</taxon>
        <taxon>Teleostei</taxon>
        <taxon>Anguilliformes</taxon>
        <taxon>Anguillidae</taxon>
        <taxon>Anguilla</taxon>
    </lineage>
</organism>